<dbReference type="InterPro" id="IPR001810">
    <property type="entry name" value="F-box_dom"/>
</dbReference>
<dbReference type="KEGG" id="hir:HETIRDRAFT_458858"/>
<dbReference type="OrthoDB" id="3174109at2759"/>
<keyword evidence="3" id="KW-1185">Reference proteome</keyword>
<evidence type="ECO:0000313" key="3">
    <source>
        <dbReference type="Proteomes" id="UP000030671"/>
    </source>
</evidence>
<reference evidence="2 3" key="1">
    <citation type="journal article" date="2012" name="New Phytol.">
        <title>Insight into trade-off between wood decay and parasitism from the genome of a fungal forest pathogen.</title>
        <authorList>
            <person name="Olson A."/>
            <person name="Aerts A."/>
            <person name="Asiegbu F."/>
            <person name="Belbahri L."/>
            <person name="Bouzid O."/>
            <person name="Broberg A."/>
            <person name="Canback B."/>
            <person name="Coutinho P.M."/>
            <person name="Cullen D."/>
            <person name="Dalman K."/>
            <person name="Deflorio G."/>
            <person name="van Diepen L.T."/>
            <person name="Dunand C."/>
            <person name="Duplessis S."/>
            <person name="Durling M."/>
            <person name="Gonthier P."/>
            <person name="Grimwood J."/>
            <person name="Fossdal C.G."/>
            <person name="Hansson D."/>
            <person name="Henrissat B."/>
            <person name="Hietala A."/>
            <person name="Himmelstrand K."/>
            <person name="Hoffmeister D."/>
            <person name="Hogberg N."/>
            <person name="James T.Y."/>
            <person name="Karlsson M."/>
            <person name="Kohler A."/>
            <person name="Kues U."/>
            <person name="Lee Y.H."/>
            <person name="Lin Y.C."/>
            <person name="Lind M."/>
            <person name="Lindquist E."/>
            <person name="Lombard V."/>
            <person name="Lucas S."/>
            <person name="Lunden K."/>
            <person name="Morin E."/>
            <person name="Murat C."/>
            <person name="Park J."/>
            <person name="Raffaello T."/>
            <person name="Rouze P."/>
            <person name="Salamov A."/>
            <person name="Schmutz J."/>
            <person name="Solheim H."/>
            <person name="Stahlberg J."/>
            <person name="Velez H."/>
            <person name="de Vries R.P."/>
            <person name="Wiebenga A."/>
            <person name="Woodward S."/>
            <person name="Yakovlev I."/>
            <person name="Garbelotto M."/>
            <person name="Martin F."/>
            <person name="Grigoriev I.V."/>
            <person name="Stenlid J."/>
        </authorList>
    </citation>
    <scope>NUCLEOTIDE SEQUENCE [LARGE SCALE GENOMIC DNA]</scope>
    <source>
        <strain evidence="2 3">TC 32-1</strain>
    </source>
</reference>
<dbReference type="HOGENOM" id="CLU_007279_3_1_1"/>
<dbReference type="SMART" id="SM00256">
    <property type="entry name" value="FBOX"/>
    <property type="match status" value="1"/>
</dbReference>
<dbReference type="RefSeq" id="XP_009546088.1">
    <property type="nucleotide sequence ID" value="XM_009547793.1"/>
</dbReference>
<dbReference type="EMBL" id="KI925458">
    <property type="protein sequence ID" value="ETW81442.1"/>
    <property type="molecule type" value="Genomic_DNA"/>
</dbReference>
<protein>
    <recommendedName>
        <fullName evidence="1">F-box domain-containing protein</fullName>
    </recommendedName>
</protein>
<dbReference type="Gene3D" id="1.20.1280.50">
    <property type="match status" value="1"/>
</dbReference>
<dbReference type="Proteomes" id="UP000030671">
    <property type="component" value="Unassembled WGS sequence"/>
</dbReference>
<organism evidence="2 3">
    <name type="scientific">Heterobasidion irregulare (strain TC 32-1)</name>
    <dbReference type="NCBI Taxonomy" id="747525"/>
    <lineage>
        <taxon>Eukaryota</taxon>
        <taxon>Fungi</taxon>
        <taxon>Dikarya</taxon>
        <taxon>Basidiomycota</taxon>
        <taxon>Agaricomycotina</taxon>
        <taxon>Agaricomycetes</taxon>
        <taxon>Russulales</taxon>
        <taxon>Bondarzewiaceae</taxon>
        <taxon>Heterobasidion</taxon>
        <taxon>Heterobasidion annosum species complex</taxon>
    </lineage>
</organism>
<name>W4K6I6_HETIT</name>
<dbReference type="InterPro" id="IPR036047">
    <property type="entry name" value="F-box-like_dom_sf"/>
</dbReference>
<dbReference type="InParanoid" id="W4K6I6"/>
<dbReference type="AlphaFoldDB" id="W4K6I6"/>
<dbReference type="SUPFAM" id="SSF81383">
    <property type="entry name" value="F-box domain"/>
    <property type="match status" value="1"/>
</dbReference>
<accession>W4K6I6</accession>
<evidence type="ECO:0000313" key="2">
    <source>
        <dbReference type="EMBL" id="ETW81442.1"/>
    </source>
</evidence>
<dbReference type="GeneID" id="20676961"/>
<feature type="domain" description="F-box" evidence="1">
    <location>
        <begin position="7"/>
        <end position="47"/>
    </location>
</feature>
<sequence>MSGVHIFPIELYIDILKDVDGVTLVRCQRVCRLWRLIIQETTELQYNIEFAISGLEGRVSVPHKASFLERTELLRHHEAAWRNLEYSTVKSAFIPAGAVTRFVPDAVVHDGKLALLGINSQLLFVLPLESPVLEIPEEPDWGIRIVARRAEAFCISPPLGLLVLLEDLSFTPIPTGIDLRLHILSFKSAHPHPNADPGFIDFQSDYVPHPLSHTIQANGDYVGMLVQDNENRHAVLGIWDWRTSERRMELTGEGIQSFAFLTEKHVMVLVHKPWLATERSHPKLFVLDIAAVGPNITSCDEVAYSLAFLFPVPSSQVKLRRIDMWTDHHALSSSIKPQDQPAADSIVLFRLRGADPGASPDDLGTKLLEIFVPASTFLRHLRRECDGGELRKVLNYREWLSTDARVQHSVYDDSANPRNSISGYRYAQSIKREAGEADSLVIRVMDFSVPRIQHAMESGKKDVEISYPDDVPKGFWDDEGISSSASCLISKAEISSTENERLVHSPLTMISDSAIVVVNGLGGEAPRMHRILF</sequence>
<gene>
    <name evidence="2" type="ORF">HETIRDRAFT_458858</name>
</gene>
<proteinExistence type="predicted"/>
<dbReference type="CDD" id="cd09917">
    <property type="entry name" value="F-box_SF"/>
    <property type="match status" value="1"/>
</dbReference>
<evidence type="ECO:0000259" key="1">
    <source>
        <dbReference type="SMART" id="SM00256"/>
    </source>
</evidence>